<dbReference type="EMBL" id="CP009451">
    <property type="protein sequence ID" value="AIR04558.1"/>
    <property type="molecule type" value="Genomic_DNA"/>
</dbReference>
<dbReference type="InterPro" id="IPR027565">
    <property type="entry name" value="Cupin_WbuC"/>
</dbReference>
<proteinExistence type="predicted"/>
<dbReference type="KEGG" id="cnt:JT31_08010"/>
<accession>A0A089PWY4</accession>
<feature type="compositionally biased region" description="Polar residues" evidence="1">
    <location>
        <begin position="1"/>
        <end position="18"/>
    </location>
</feature>
<dbReference type="NCBIfam" id="TIGR04366">
    <property type="entry name" value="cupin_WbuC"/>
    <property type="match status" value="1"/>
</dbReference>
<dbReference type="Proteomes" id="UP000029481">
    <property type="component" value="Chromosome"/>
</dbReference>
<dbReference type="SUPFAM" id="SSF51182">
    <property type="entry name" value="RmlC-like cupins"/>
    <property type="match status" value="1"/>
</dbReference>
<sequence length="158" mass="17581">MKQITFSDLQKQSEQAANSPRLRAHRNLHPELSDPVQRLAIAMEPGTYVRPHRHPHTFELLTSLSGRFLVLNFDDNGNVTHRVVLGEDCKVLETEAGTWHAVLSLDKGGVIFEVKHGAYRPVAEQDMAPWAPAENEPGTAELMKWYALAQVGDGGFSL</sequence>
<evidence type="ECO:0000259" key="2">
    <source>
        <dbReference type="Pfam" id="PF19480"/>
    </source>
</evidence>
<dbReference type="InterPro" id="IPR046058">
    <property type="entry name" value="WbuC_cupin"/>
</dbReference>
<evidence type="ECO:0000256" key="1">
    <source>
        <dbReference type="SAM" id="MobiDB-lite"/>
    </source>
</evidence>
<dbReference type="Pfam" id="PF19480">
    <property type="entry name" value="DUF6016"/>
    <property type="match status" value="1"/>
</dbReference>
<dbReference type="CDD" id="cd07005">
    <property type="entry name" value="cupin_WbuC-like"/>
    <property type="match status" value="1"/>
</dbReference>
<dbReference type="Gene3D" id="2.60.120.10">
    <property type="entry name" value="Jelly Rolls"/>
    <property type="match status" value="1"/>
</dbReference>
<dbReference type="AlphaFoldDB" id="A0A089PWY4"/>
<dbReference type="RefSeq" id="WP_038475283.1">
    <property type="nucleotide sequence ID" value="NZ_CP009451.1"/>
</dbReference>
<evidence type="ECO:0000313" key="4">
    <source>
        <dbReference type="Proteomes" id="UP000029481"/>
    </source>
</evidence>
<name>A0A089PWY4_9ENTR</name>
<feature type="domain" description="Cupin fold metalloprotein WbuC cupin" evidence="2">
    <location>
        <begin position="6"/>
        <end position="85"/>
    </location>
</feature>
<keyword evidence="4" id="KW-1185">Reference proteome</keyword>
<dbReference type="InterPro" id="IPR014710">
    <property type="entry name" value="RmlC-like_jellyroll"/>
</dbReference>
<feature type="region of interest" description="Disordered" evidence="1">
    <location>
        <begin position="1"/>
        <end position="26"/>
    </location>
</feature>
<evidence type="ECO:0000313" key="3">
    <source>
        <dbReference type="EMBL" id="AIR04558.1"/>
    </source>
</evidence>
<dbReference type="OrthoDB" id="981227at2"/>
<dbReference type="InterPro" id="IPR011051">
    <property type="entry name" value="RmlC_Cupin_sf"/>
</dbReference>
<reference evidence="3 4" key="1">
    <citation type="submission" date="2014-09" db="EMBL/GenBank/DDBJ databases">
        <title>Cedecea neteri SSMD04 Genome Sequencing.</title>
        <authorList>
            <person name="Tan J.-Y."/>
        </authorList>
    </citation>
    <scope>NUCLEOTIDE SEQUENCE [LARGE SCALE GENOMIC DNA]</scope>
    <source>
        <strain evidence="3 4">SSMD04</strain>
    </source>
</reference>
<organism evidence="3 4">
    <name type="scientific">Cedecea neteri</name>
    <dbReference type="NCBI Taxonomy" id="158822"/>
    <lineage>
        <taxon>Bacteria</taxon>
        <taxon>Pseudomonadati</taxon>
        <taxon>Pseudomonadota</taxon>
        <taxon>Gammaproteobacteria</taxon>
        <taxon>Enterobacterales</taxon>
        <taxon>Enterobacteriaceae</taxon>
        <taxon>Cedecea</taxon>
    </lineage>
</organism>
<gene>
    <name evidence="3" type="ORF">JT31_08010</name>
</gene>
<protein>
    <submittedName>
        <fullName evidence="3">Protein WbuC</fullName>
    </submittedName>
</protein>